<gene>
    <name evidence="1" type="ORF">PENTCL1PPCAC_2817</name>
</gene>
<reference evidence="1" key="1">
    <citation type="submission" date="2023-10" db="EMBL/GenBank/DDBJ databases">
        <title>Genome assembly of Pristionchus species.</title>
        <authorList>
            <person name="Yoshida K."/>
            <person name="Sommer R.J."/>
        </authorList>
    </citation>
    <scope>NUCLEOTIDE SEQUENCE</scope>
    <source>
        <strain evidence="1">RS0144</strain>
    </source>
</reference>
<evidence type="ECO:0008006" key="3">
    <source>
        <dbReference type="Google" id="ProtNLM"/>
    </source>
</evidence>
<evidence type="ECO:0000313" key="2">
    <source>
        <dbReference type="Proteomes" id="UP001432027"/>
    </source>
</evidence>
<name>A0AAV5SDN2_9BILA</name>
<keyword evidence="2" id="KW-1185">Reference proteome</keyword>
<evidence type="ECO:0000313" key="1">
    <source>
        <dbReference type="EMBL" id="GMS80642.1"/>
    </source>
</evidence>
<dbReference type="AlphaFoldDB" id="A0AAV5SDN2"/>
<dbReference type="EMBL" id="BTSX01000001">
    <property type="protein sequence ID" value="GMS80642.1"/>
    <property type="molecule type" value="Genomic_DNA"/>
</dbReference>
<proteinExistence type="predicted"/>
<organism evidence="1 2">
    <name type="scientific">Pristionchus entomophagus</name>
    <dbReference type="NCBI Taxonomy" id="358040"/>
    <lineage>
        <taxon>Eukaryota</taxon>
        <taxon>Metazoa</taxon>
        <taxon>Ecdysozoa</taxon>
        <taxon>Nematoda</taxon>
        <taxon>Chromadorea</taxon>
        <taxon>Rhabditida</taxon>
        <taxon>Rhabditina</taxon>
        <taxon>Diplogasteromorpha</taxon>
        <taxon>Diplogasteroidea</taxon>
        <taxon>Neodiplogasteridae</taxon>
        <taxon>Pristionchus</taxon>
    </lineage>
</organism>
<feature type="non-terminal residue" evidence="1">
    <location>
        <position position="1"/>
    </location>
</feature>
<dbReference type="Proteomes" id="UP001432027">
    <property type="component" value="Unassembled WGS sequence"/>
</dbReference>
<comment type="caution">
    <text evidence="1">The sequence shown here is derived from an EMBL/GenBank/DDBJ whole genome shotgun (WGS) entry which is preliminary data.</text>
</comment>
<accession>A0AAV5SDN2</accession>
<protein>
    <recommendedName>
        <fullName evidence="3">ZP domain-containing protein</fullName>
    </recommendedName>
</protein>
<sequence length="240" mass="26962">VIQEEIDDKCRDIILKDKDKPKMGIDKILVYCTTYNCLVNEEQAIAECKTLKTNKINSLICDKMVFIIEKKYNSERDSGGPSCGIDFKPPVAPAIPFNPNIIKQWHKVVSLYSRGRGCMFDNWLRVFCDTEGCDEKPRKIMLSECFPEKTITFDGTNYVVGGNYINNRDDVKAACAVEIRVENGTILRFSSFAESGASSSSCSSVNSSTQSFIVLCNHYNCDKSMDSAELAEKCNVEFFP</sequence>